<dbReference type="Pfam" id="PF05698">
    <property type="entry name" value="Trigger_C"/>
    <property type="match status" value="1"/>
</dbReference>
<keyword evidence="3" id="KW-0732">Signal</keyword>
<keyword evidence="6" id="KW-1185">Reference proteome</keyword>
<reference evidence="5 6" key="1">
    <citation type="journal article" date="2021" name="ISME Commun">
        <title>Automated analysis of genomic sequences facilitates high-throughput and comprehensive description of bacteria.</title>
        <authorList>
            <person name="Hitch T.C.A."/>
        </authorList>
    </citation>
    <scope>NUCLEOTIDE SEQUENCE [LARGE SCALE GENOMIC DNA]</scope>
    <source>
        <strain evidence="5 6">Sanger_23</strain>
    </source>
</reference>
<keyword evidence="2" id="KW-0413">Isomerase</keyword>
<accession>A0ABT2TXS2</accession>
<feature type="domain" description="Trigger factor C-terminal" evidence="4">
    <location>
        <begin position="78"/>
        <end position="216"/>
    </location>
</feature>
<dbReference type="SUPFAM" id="SSF109998">
    <property type="entry name" value="Triger factor/SurA peptide-binding domain-like"/>
    <property type="match status" value="1"/>
</dbReference>
<dbReference type="EMBL" id="JAOQJL010000034">
    <property type="protein sequence ID" value="MCU6766586.1"/>
    <property type="molecule type" value="Genomic_DNA"/>
</dbReference>
<dbReference type="Gene3D" id="1.10.3120.10">
    <property type="entry name" value="Trigger factor, C-terminal domain"/>
    <property type="match status" value="1"/>
</dbReference>
<evidence type="ECO:0000313" key="5">
    <source>
        <dbReference type="EMBL" id="MCU6766586.1"/>
    </source>
</evidence>
<evidence type="ECO:0000256" key="3">
    <source>
        <dbReference type="SAM" id="SignalP"/>
    </source>
</evidence>
<sequence>MKKKVRFCIICAMTVSLFGTVQVPAAGKAKEGQEEQRQQDDSESKASYLSQFDAGSYVELADYSSIPVEANEGDTSGIENDIGDYLLKNSTFVKELPTPFVNRNTSTLKDQLQNYADTYKMSLADFMKYYDSSLTEDTYEEYIQKLGADYSKKLVAMQAIADAEDLAVTDEELKEQIKTQAEAAGFSDVDEYKSAAKMDPEELREVMMSTKVFEFLEGKVTFNKK</sequence>
<name>A0ABT2TXS2_9FIRM</name>
<keyword evidence="1" id="KW-0697">Rotamase</keyword>
<organism evidence="5 6">
    <name type="scientific">Blautia ammoniilytica</name>
    <dbReference type="NCBI Taxonomy" id="2981782"/>
    <lineage>
        <taxon>Bacteria</taxon>
        <taxon>Bacillati</taxon>
        <taxon>Bacillota</taxon>
        <taxon>Clostridia</taxon>
        <taxon>Lachnospirales</taxon>
        <taxon>Lachnospiraceae</taxon>
        <taxon>Blautia</taxon>
    </lineage>
</organism>
<feature type="chain" id="PRO_5047059766" description="Trigger factor C-terminal domain-containing protein" evidence="3">
    <location>
        <begin position="26"/>
        <end position="225"/>
    </location>
</feature>
<evidence type="ECO:0000256" key="2">
    <source>
        <dbReference type="ARBA" id="ARBA00023235"/>
    </source>
</evidence>
<comment type="caution">
    <text evidence="5">The sequence shown here is derived from an EMBL/GenBank/DDBJ whole genome shotgun (WGS) entry which is preliminary data.</text>
</comment>
<proteinExistence type="predicted"/>
<dbReference type="InterPro" id="IPR027304">
    <property type="entry name" value="Trigger_fact/SurA_dom_sf"/>
</dbReference>
<evidence type="ECO:0000256" key="1">
    <source>
        <dbReference type="ARBA" id="ARBA00023110"/>
    </source>
</evidence>
<gene>
    <name evidence="5" type="ORF">OCV61_14445</name>
</gene>
<dbReference type="InterPro" id="IPR037041">
    <property type="entry name" value="Trigger_fac_C_sf"/>
</dbReference>
<protein>
    <recommendedName>
        <fullName evidence="4">Trigger factor C-terminal domain-containing protein</fullName>
    </recommendedName>
</protein>
<dbReference type="Proteomes" id="UP001652409">
    <property type="component" value="Unassembled WGS sequence"/>
</dbReference>
<dbReference type="RefSeq" id="WP_158422395.1">
    <property type="nucleotide sequence ID" value="NZ_JAOQJL010000034.1"/>
</dbReference>
<evidence type="ECO:0000259" key="4">
    <source>
        <dbReference type="Pfam" id="PF05698"/>
    </source>
</evidence>
<dbReference type="InterPro" id="IPR008880">
    <property type="entry name" value="Trigger_fac_C"/>
</dbReference>
<feature type="signal peptide" evidence="3">
    <location>
        <begin position="1"/>
        <end position="25"/>
    </location>
</feature>
<evidence type="ECO:0000313" key="6">
    <source>
        <dbReference type="Proteomes" id="UP001652409"/>
    </source>
</evidence>